<proteinExistence type="predicted"/>
<feature type="transmembrane region" description="Helical" evidence="6">
    <location>
        <begin position="570"/>
        <end position="587"/>
    </location>
</feature>
<evidence type="ECO:0000256" key="5">
    <source>
        <dbReference type="ARBA" id="ARBA00023136"/>
    </source>
</evidence>
<organism evidence="8 9">
    <name type="scientific">Paenibacillus solanacearum</name>
    <dbReference type="NCBI Taxonomy" id="2048548"/>
    <lineage>
        <taxon>Bacteria</taxon>
        <taxon>Bacillati</taxon>
        <taxon>Bacillota</taxon>
        <taxon>Bacilli</taxon>
        <taxon>Bacillales</taxon>
        <taxon>Paenibacillaceae</taxon>
        <taxon>Paenibacillus</taxon>
    </lineage>
</organism>
<feature type="transmembrane region" description="Helical" evidence="6">
    <location>
        <begin position="225"/>
        <end position="246"/>
    </location>
</feature>
<dbReference type="GO" id="GO:0005886">
    <property type="term" value="C:plasma membrane"/>
    <property type="evidence" value="ECO:0007669"/>
    <property type="project" value="UniProtKB-SubCell"/>
</dbReference>
<dbReference type="PROSITE" id="PS50156">
    <property type="entry name" value="SSD"/>
    <property type="match status" value="1"/>
</dbReference>
<feature type="transmembrane region" description="Helical" evidence="6">
    <location>
        <begin position="599"/>
        <end position="627"/>
    </location>
</feature>
<name>A0A916K7K2_9BACL</name>
<feature type="transmembrane region" description="Helical" evidence="6">
    <location>
        <begin position="356"/>
        <end position="373"/>
    </location>
</feature>
<feature type="transmembrane region" description="Helical" evidence="6">
    <location>
        <begin position="542"/>
        <end position="563"/>
    </location>
</feature>
<evidence type="ECO:0000313" key="9">
    <source>
        <dbReference type="Proteomes" id="UP000693672"/>
    </source>
</evidence>
<dbReference type="AlphaFoldDB" id="A0A916K7K2"/>
<feature type="domain" description="SSD" evidence="7">
    <location>
        <begin position="199"/>
        <end position="323"/>
    </location>
</feature>
<dbReference type="Pfam" id="PF03176">
    <property type="entry name" value="MMPL"/>
    <property type="match status" value="2"/>
</dbReference>
<evidence type="ECO:0000256" key="6">
    <source>
        <dbReference type="SAM" id="Phobius"/>
    </source>
</evidence>
<keyword evidence="5 6" id="KW-0472">Membrane</keyword>
<accession>A0A916K7K2</accession>
<protein>
    <submittedName>
        <fullName evidence="8">Membrane protein YdfJ</fullName>
    </submittedName>
</protein>
<dbReference type="InterPro" id="IPR000731">
    <property type="entry name" value="SSD"/>
</dbReference>
<dbReference type="PANTHER" id="PTHR33406:SF13">
    <property type="entry name" value="MEMBRANE PROTEIN YDFJ"/>
    <property type="match status" value="1"/>
</dbReference>
<evidence type="ECO:0000259" key="7">
    <source>
        <dbReference type="PROSITE" id="PS50156"/>
    </source>
</evidence>
<feature type="transmembrane region" description="Helical" evidence="6">
    <location>
        <begin position="675"/>
        <end position="695"/>
    </location>
</feature>
<evidence type="ECO:0000313" key="8">
    <source>
        <dbReference type="EMBL" id="CAG7640387.1"/>
    </source>
</evidence>
<keyword evidence="2" id="KW-1003">Cell membrane</keyword>
<feature type="transmembrane region" description="Helical" evidence="6">
    <location>
        <begin position="639"/>
        <end position="663"/>
    </location>
</feature>
<keyword evidence="3 6" id="KW-0812">Transmembrane</keyword>
<feature type="transmembrane region" description="Helical" evidence="6">
    <location>
        <begin position="298"/>
        <end position="325"/>
    </location>
</feature>
<evidence type="ECO:0000256" key="4">
    <source>
        <dbReference type="ARBA" id="ARBA00022989"/>
    </source>
</evidence>
<keyword evidence="4 6" id="KW-1133">Transmembrane helix</keyword>
<evidence type="ECO:0000256" key="3">
    <source>
        <dbReference type="ARBA" id="ARBA00022692"/>
    </source>
</evidence>
<reference evidence="8" key="1">
    <citation type="submission" date="2021-06" db="EMBL/GenBank/DDBJ databases">
        <authorList>
            <person name="Criscuolo A."/>
        </authorList>
    </citation>
    <scope>NUCLEOTIDE SEQUENCE</scope>
    <source>
        <strain evidence="8">CIP111600</strain>
    </source>
</reference>
<feature type="transmembrane region" description="Helical" evidence="6">
    <location>
        <begin position="272"/>
        <end position="292"/>
    </location>
</feature>
<dbReference type="InterPro" id="IPR004869">
    <property type="entry name" value="MMPL_dom"/>
</dbReference>
<sequence>MRVLKLALLSVRYPKTIILLWMMALLLFGWYALKLPAVLKDHGLTPDGAYVRVERLLSSEFHIPRDPVMILFEQRHAVSDEQFRQYIAQTLAALQGIDGLAQVVSPLEREGMLQTHTAYALFAFQQPPHEMKPVIDEMQRRLPRNASMSATLTGKPVVQAEVNRASRSDLGQAERLGIPAAFLILWLAFGSLAAAAIPVVIGVIGVACTMGLIYWLGHAIEMSNFVLNVIPMVGLALSIDFALMLVSRFREELVKQQASPALMTTMQTAGRAVLYSAACVFFGLVGILFIPLPMFTSIAIGAMTVLTMSALLAFTLVPALLYWLAPVLKAESSRRAAVRRDGFREAMAAFVMKRPIRLGLLASVLLVLCLAPLRDMQLAIPDATSLPPNAASRAAFEAYQAHFVDRTSTEVYFIAQGVSPRWSQQDWQQAFALAQRLERDPAVRQVESVFSHLRMSPESLLYLHQRPAAVRASYEPILSSFVKDSRMLMRVTLEGDSSSPEVMRWLRQWEREGTLSALPFMIGGEGKYRQEVFDCIFDNIKYVLFFIFISNYAVLLAAFQSVLLPVKMMAMNLLSLGASFGILTWIFQEGRFGIEPGSIAIMIPVFIFGLVFGISMDYGVFLVSRMFEAYRHTRDNSRAVLAGLSAAGGIINSAAAMMIAVTAPFALGEVAGVKQLGIGIAAAILIDATIIRMVLVPSLMHLLGKWNWWCP</sequence>
<gene>
    <name evidence="8" type="primary">ydfJ</name>
    <name evidence="8" type="ORF">PAESOLCIP111_04130</name>
</gene>
<dbReference type="Proteomes" id="UP000693672">
    <property type="component" value="Unassembled WGS sequence"/>
</dbReference>
<dbReference type="EMBL" id="CAJVAS010000021">
    <property type="protein sequence ID" value="CAG7640387.1"/>
    <property type="molecule type" value="Genomic_DNA"/>
</dbReference>
<comment type="caution">
    <text evidence="8">The sequence shown here is derived from an EMBL/GenBank/DDBJ whole genome shotgun (WGS) entry which is preliminary data.</text>
</comment>
<dbReference type="PANTHER" id="PTHR33406">
    <property type="entry name" value="MEMBRANE PROTEIN MJ1562-RELATED"/>
    <property type="match status" value="1"/>
</dbReference>
<feature type="transmembrane region" description="Helical" evidence="6">
    <location>
        <begin position="12"/>
        <end position="33"/>
    </location>
</feature>
<comment type="subcellular location">
    <subcellularLocation>
        <location evidence="1">Cell membrane</location>
        <topology evidence="1">Multi-pass membrane protein</topology>
    </subcellularLocation>
</comment>
<keyword evidence="9" id="KW-1185">Reference proteome</keyword>
<dbReference type="RefSeq" id="WP_218093859.1">
    <property type="nucleotide sequence ID" value="NZ_CAJVAS010000021.1"/>
</dbReference>
<evidence type="ECO:0000256" key="1">
    <source>
        <dbReference type="ARBA" id="ARBA00004651"/>
    </source>
</evidence>
<evidence type="ECO:0000256" key="2">
    <source>
        <dbReference type="ARBA" id="ARBA00022475"/>
    </source>
</evidence>
<dbReference type="InterPro" id="IPR050545">
    <property type="entry name" value="Mycobact_MmpL"/>
</dbReference>
<feature type="transmembrane region" description="Helical" evidence="6">
    <location>
        <begin position="180"/>
        <end position="213"/>
    </location>
</feature>